<dbReference type="RefSeq" id="WP_022637281.1">
    <property type="nucleotide sequence ID" value="NZ_ASJR01000016.1"/>
</dbReference>
<proteinExistence type="predicted"/>
<evidence type="ECO:0000313" key="1">
    <source>
        <dbReference type="EMBL" id="ERP31234.1"/>
    </source>
</evidence>
<organism evidence="1 2">
    <name type="scientific">Chitinivibrio alkaliphilus ACht1</name>
    <dbReference type="NCBI Taxonomy" id="1313304"/>
    <lineage>
        <taxon>Bacteria</taxon>
        <taxon>Pseudomonadati</taxon>
        <taxon>Fibrobacterota</taxon>
        <taxon>Chitinivibrionia</taxon>
        <taxon>Chitinivibrionales</taxon>
        <taxon>Chitinivibrionaceae</taxon>
        <taxon>Chitinivibrio</taxon>
    </lineage>
</organism>
<comment type="caution">
    <text evidence="1">The sequence shown here is derived from an EMBL/GenBank/DDBJ whole genome shotgun (WGS) entry which is preliminary data.</text>
</comment>
<keyword evidence="2" id="KW-1185">Reference proteome</keyword>
<dbReference type="EMBL" id="ASJR01000016">
    <property type="protein sequence ID" value="ERP31234.1"/>
    <property type="molecule type" value="Genomic_DNA"/>
</dbReference>
<accession>U7D401</accession>
<protein>
    <submittedName>
        <fullName evidence="1">Uncharacterized protein</fullName>
    </submittedName>
</protein>
<evidence type="ECO:0000313" key="2">
    <source>
        <dbReference type="Proteomes" id="UP000017148"/>
    </source>
</evidence>
<dbReference type="AlphaFoldDB" id="U7D401"/>
<gene>
    <name evidence="1" type="ORF">CALK_1851</name>
</gene>
<dbReference type="Proteomes" id="UP000017148">
    <property type="component" value="Unassembled WGS sequence"/>
</dbReference>
<reference evidence="1 2" key="1">
    <citation type="journal article" date="2013" name="Environ. Microbiol.">
        <title>Genome analysis of Chitinivibrio alkaliphilus gen. nov., sp. nov., a novel extremely haloalkaliphilic anaerobic chitinolytic bacterium from the candidate phylum Termite Group 3.</title>
        <authorList>
            <person name="Sorokin D.Y."/>
            <person name="Gumerov V.M."/>
            <person name="Rakitin A.L."/>
            <person name="Beletsky A.V."/>
            <person name="Damste J.S."/>
            <person name="Muyzer G."/>
            <person name="Mardanov A.V."/>
            <person name="Ravin N.V."/>
        </authorList>
    </citation>
    <scope>NUCLEOTIDE SEQUENCE [LARGE SCALE GENOMIC DNA]</scope>
    <source>
        <strain evidence="1 2">ACht1</strain>
    </source>
</reference>
<sequence>MEKAAENLDDTLFEAYVENIDSVVRNYMDIRIDSLFSVADIQVF</sequence>
<name>U7D401_9BACT</name>